<evidence type="ECO:0000313" key="2">
    <source>
        <dbReference type="EMBL" id="QEE50513.1"/>
    </source>
</evidence>
<keyword evidence="3" id="KW-1185">Reference proteome</keyword>
<dbReference type="AlphaFoldDB" id="A0A5B9FT21"/>
<dbReference type="EMBL" id="CP042831">
    <property type="protein sequence ID" value="QEE50513.1"/>
    <property type="molecule type" value="Genomic_DNA"/>
</dbReference>
<proteinExistence type="predicted"/>
<dbReference type="Proteomes" id="UP000321222">
    <property type="component" value="Chromosome"/>
</dbReference>
<dbReference type="RefSeq" id="WP_147583977.1">
    <property type="nucleotide sequence ID" value="NZ_CP042831.1"/>
</dbReference>
<sequence length="297" mass="34398">MKKVLLGLILLTPFFSFCQINVADSTVQVITYWDKHEKMTYDIATSKATVKGNDTTYTQKVKFKVDIEVLDSTATSYTIQWKFKDYASLLSDESAEIQANLYNGLTIEFTTDELGTFNKLLNWKEIKEHNERVFSELKGKTNSQEVLVKMLRQKFSSQQAIEEHSIKEVQYFHSFHGVGMKEGEVVEENVSRDTFIGKSVQSDITLELTEIDYENSTYIIKYWEDFEGEGVVNLIGSMFPNYKEKIENSIGDDMSLNDFMGANMHESGWPLYLVYERTLSFNENHMYFEQCTISLEE</sequence>
<dbReference type="OrthoDB" id="796401at2"/>
<organism evidence="2 3">
    <name type="scientific">Flavobacterium alkalisoli</name>
    <dbReference type="NCBI Taxonomy" id="2602769"/>
    <lineage>
        <taxon>Bacteria</taxon>
        <taxon>Pseudomonadati</taxon>
        <taxon>Bacteroidota</taxon>
        <taxon>Flavobacteriia</taxon>
        <taxon>Flavobacteriales</taxon>
        <taxon>Flavobacteriaceae</taxon>
        <taxon>Flavobacterium</taxon>
    </lineage>
</organism>
<reference evidence="2 3" key="1">
    <citation type="submission" date="2019-08" db="EMBL/GenBank/DDBJ databases">
        <title>Flavobacterium alkalisoli sp. nov., isolated from rhizosphere soil of Suaeda salsa.</title>
        <authorList>
            <person name="Sun J.-Q."/>
            <person name="Xu L."/>
        </authorList>
    </citation>
    <scope>NUCLEOTIDE SEQUENCE [LARGE SCALE GENOMIC DNA]</scope>
    <source>
        <strain evidence="2 3">XS-5</strain>
    </source>
</reference>
<feature type="signal peptide" evidence="1">
    <location>
        <begin position="1"/>
        <end position="18"/>
    </location>
</feature>
<protein>
    <submittedName>
        <fullName evidence="2">Uncharacterized protein</fullName>
    </submittedName>
</protein>
<keyword evidence="1" id="KW-0732">Signal</keyword>
<evidence type="ECO:0000313" key="3">
    <source>
        <dbReference type="Proteomes" id="UP000321222"/>
    </source>
</evidence>
<accession>A0A5B9FT21</accession>
<dbReference type="KEGG" id="fak:FUA48_13295"/>
<name>A0A5B9FT21_9FLAO</name>
<feature type="chain" id="PRO_5022714094" evidence="1">
    <location>
        <begin position="19"/>
        <end position="297"/>
    </location>
</feature>
<gene>
    <name evidence="2" type="ORF">FUA48_13295</name>
</gene>
<evidence type="ECO:0000256" key="1">
    <source>
        <dbReference type="SAM" id="SignalP"/>
    </source>
</evidence>